<evidence type="ECO:0000256" key="1">
    <source>
        <dbReference type="SAM" id="Phobius"/>
    </source>
</evidence>
<keyword evidence="1" id="KW-0812">Transmembrane</keyword>
<dbReference type="EMBL" id="CANTFM010000017">
    <property type="protein sequence ID" value="CAI5708435.1"/>
    <property type="molecule type" value="Genomic_DNA"/>
</dbReference>
<keyword evidence="1" id="KW-0472">Membrane</keyword>
<accession>A0AAV0SXC9</accession>
<dbReference type="AlphaFoldDB" id="A0AAV0SXC9"/>
<gene>
    <name evidence="2" type="ORF">PDE001_LOCUS84</name>
</gene>
<dbReference type="Proteomes" id="UP001162029">
    <property type="component" value="Unassembled WGS sequence"/>
</dbReference>
<keyword evidence="1" id="KW-1133">Transmembrane helix</keyword>
<organism evidence="2 3">
    <name type="scientific">Peronospora destructor</name>
    <dbReference type="NCBI Taxonomy" id="86335"/>
    <lineage>
        <taxon>Eukaryota</taxon>
        <taxon>Sar</taxon>
        <taxon>Stramenopiles</taxon>
        <taxon>Oomycota</taxon>
        <taxon>Peronosporomycetes</taxon>
        <taxon>Peronosporales</taxon>
        <taxon>Peronosporaceae</taxon>
        <taxon>Peronospora</taxon>
    </lineage>
</organism>
<name>A0AAV0SXC9_9STRA</name>
<keyword evidence="3" id="KW-1185">Reference proteome</keyword>
<proteinExistence type="predicted"/>
<reference evidence="2" key="1">
    <citation type="submission" date="2022-12" db="EMBL/GenBank/DDBJ databases">
        <authorList>
            <person name="Webb A."/>
        </authorList>
    </citation>
    <scope>NUCLEOTIDE SEQUENCE</scope>
    <source>
        <strain evidence="2">Pd1</strain>
    </source>
</reference>
<feature type="transmembrane region" description="Helical" evidence="1">
    <location>
        <begin position="16"/>
        <end position="36"/>
    </location>
</feature>
<sequence length="98" mass="11452">MALRVMAPDFLSVHKAILLSMGLLLFTYFVVVNVFFDMPVQRSQMKQQVNAVDQQTCMFQDKIDDAKEKKAAIPVTLRPWTPRKDRKYIWLDVAIDEF</sequence>
<evidence type="ECO:0000313" key="2">
    <source>
        <dbReference type="EMBL" id="CAI5708435.1"/>
    </source>
</evidence>
<evidence type="ECO:0000313" key="3">
    <source>
        <dbReference type="Proteomes" id="UP001162029"/>
    </source>
</evidence>
<protein>
    <submittedName>
        <fullName evidence="2">Uncharacterized protein</fullName>
    </submittedName>
</protein>
<comment type="caution">
    <text evidence="2">The sequence shown here is derived from an EMBL/GenBank/DDBJ whole genome shotgun (WGS) entry which is preliminary data.</text>
</comment>